<accession>K0K386</accession>
<dbReference type="InterPro" id="IPR027417">
    <property type="entry name" value="P-loop_NTPase"/>
</dbReference>
<keyword evidence="2" id="KW-0677">Repeat</keyword>
<dbReference type="Gene3D" id="2.130.10.10">
    <property type="entry name" value="YVTN repeat-like/Quinoprotein amine dehydrogenase"/>
    <property type="match status" value="4"/>
</dbReference>
<evidence type="ECO:0000313" key="5">
    <source>
        <dbReference type="EMBL" id="CCH32042.1"/>
    </source>
</evidence>
<proteinExistence type="predicted"/>
<dbReference type="Proteomes" id="UP000006281">
    <property type="component" value="Chromosome"/>
</dbReference>
<dbReference type="InterPro" id="IPR001680">
    <property type="entry name" value="WD40_rpt"/>
</dbReference>
<name>K0K386_SACES</name>
<dbReference type="InterPro" id="IPR001387">
    <property type="entry name" value="Cro/C1-type_HTH"/>
</dbReference>
<dbReference type="Pfam" id="PF20703">
    <property type="entry name" value="nSTAND1"/>
    <property type="match status" value="1"/>
</dbReference>
<dbReference type="HOGENOM" id="CLU_002352_0_2_11"/>
<dbReference type="KEGG" id="sesp:BN6_47670"/>
<dbReference type="SMART" id="SM00530">
    <property type="entry name" value="HTH_XRE"/>
    <property type="match status" value="1"/>
</dbReference>
<dbReference type="PROSITE" id="PS00678">
    <property type="entry name" value="WD_REPEATS_1"/>
    <property type="match status" value="2"/>
</dbReference>
<dbReference type="BioCyc" id="SESP1179773:BN6_RS23055-MONOMER"/>
<dbReference type="RefSeq" id="WP_015102154.1">
    <property type="nucleotide sequence ID" value="NC_019673.1"/>
</dbReference>
<dbReference type="PANTHER" id="PTHR19879:SF9">
    <property type="entry name" value="TRANSCRIPTION INITIATION FACTOR TFIID SUBUNIT 5"/>
    <property type="match status" value="1"/>
</dbReference>
<dbReference type="eggNOG" id="COG2319">
    <property type="taxonomic scope" value="Bacteria"/>
</dbReference>
<dbReference type="PATRIC" id="fig|1179773.3.peg.4775"/>
<feature type="repeat" description="WD" evidence="3">
    <location>
        <begin position="782"/>
        <end position="815"/>
    </location>
</feature>
<feature type="repeat" description="WD" evidence="3">
    <location>
        <begin position="659"/>
        <end position="700"/>
    </location>
</feature>
<feature type="repeat" description="WD" evidence="3">
    <location>
        <begin position="1151"/>
        <end position="1192"/>
    </location>
</feature>
<dbReference type="CDD" id="cd00200">
    <property type="entry name" value="WD40"/>
    <property type="match status" value="2"/>
</dbReference>
<dbReference type="InterPro" id="IPR011044">
    <property type="entry name" value="Quino_amine_DH_bsu"/>
</dbReference>
<sequence length="1213" mass="127655">MPRRERPLDDGDDALLRFAAGLRAVRERAGSPPYRELARRAHYSAGTLSDAAGGRRLPSLPVTLGYVRACGGDVAEWERRWHDLASAAPAGDPADSPYAGLAAYEEADSARFFGRDGLVRDVLDGLAEHRLLAVFGVSGAGKSSLLRAGVLPRARAAGPALLLTPGANPLWETASHLQQVTGRDHGDLLRALADDPAALAGIAAEVLADQPAETDLLLVVDQFEEVFTLCGDPVRRSAFIEALLCATAGQDSRCRVVLGVRADFYHHCVADPRLAEALAGGHVVVGPMTGDELSQAISRPAVAVGGTVEGVLLARIVADATGQPGMLPLVSHALLETWRRRRGNALTLAGYEAAGGIHGAIAQTAERVFTGLDPDRQRRAQRLLLRLTTLGEGVEDGKRRVRRDELGDDPDLAVVLDALVGARLVTVDRDTVEIAHEALLRNWPRLRGWLAEDRAGLRVHHQLTEATAAWEAVGRDPGALYRGVRLAVAAEWAHGREDGLTAREKSFLDTSSSTELRDHALHVRRVRQLRVLTAALSVLLVVSAAITFVVVRQGSEVVRQGRIADSQRLAAEAGALAGRDVPAALRKSLEAYGSDPTAEARSAVLSLASRHDYDAVLPAPFDVAAEQAFTPDSRLLAAPGGPGRVELWDVAARDRVDEVVGDFGQVLTPAFGPDGARLALGDADGRIVVWDVAGRSVVARGNAGGQVRRIRFSPDGRVLATSGATGTRLWSADRVDPVAVLSGGGDVAFTADGRVVFVDDAGRVAFWRDGAVVGVVDAGSPTSLAVSRDGRTLATAGAGRAVVLWDVPTGGRVAELGHVDSVLRVAFDAAGERLVSVDVGGDVFVWDVRQRAKLGQLVRSENHKVVGAVFSPDSRYLVGSSTGGSTLLWDRARLPFLGHVDTVSGIAFHPDGRTLVSSGADGGLVLWDRATRTPLATSPGSGTSSLDTRGPVVSPDGALVATAHRGEVVLRDAASLAPTAVVIAGAQGHVVEKLVFSPDSRTLAMIVDGRAVRLHDVRTGEHRDVPAESALDLDYRPDGTGLAVGTAAGKVLLWSASGERRGELAIDDGQVTSVEYSPDGTRLTAAAYREGTGRVVIWDTGTGARTGELTDPTAQFGFLVFSPDGRLLASLGHNDTVALWDVATGTRWATLSGHTATVTDLAWSPDGAVLASVGRDRTITTWTTDTTAAVTALCTTLAVDFRGSQPRPALCDG</sequence>
<feature type="repeat" description="WD" evidence="3">
    <location>
        <begin position="1119"/>
        <end position="1150"/>
    </location>
</feature>
<evidence type="ECO:0000256" key="1">
    <source>
        <dbReference type="ARBA" id="ARBA00022574"/>
    </source>
</evidence>
<evidence type="ECO:0000313" key="6">
    <source>
        <dbReference type="Proteomes" id="UP000006281"/>
    </source>
</evidence>
<gene>
    <name evidence="5" type="ordered locus">BN6_47670</name>
</gene>
<dbReference type="InterPro" id="IPR019775">
    <property type="entry name" value="WD40_repeat_CS"/>
</dbReference>
<dbReference type="SUPFAM" id="SSF50998">
    <property type="entry name" value="Quinoprotein alcohol dehydrogenase-like"/>
    <property type="match status" value="1"/>
</dbReference>
<dbReference type="InterPro" id="IPR011047">
    <property type="entry name" value="Quinoprotein_ADH-like_sf"/>
</dbReference>
<dbReference type="InterPro" id="IPR015943">
    <property type="entry name" value="WD40/YVTN_repeat-like_dom_sf"/>
</dbReference>
<dbReference type="SUPFAM" id="SSF52540">
    <property type="entry name" value="P-loop containing nucleoside triphosphate hydrolases"/>
    <property type="match status" value="1"/>
</dbReference>
<dbReference type="AlphaFoldDB" id="K0K386"/>
<keyword evidence="1 3" id="KW-0853">WD repeat</keyword>
<feature type="repeat" description="WD" evidence="3">
    <location>
        <begin position="815"/>
        <end position="856"/>
    </location>
</feature>
<evidence type="ECO:0000256" key="2">
    <source>
        <dbReference type="ARBA" id="ARBA00022737"/>
    </source>
</evidence>
<dbReference type="SUPFAM" id="SSF50969">
    <property type="entry name" value="YVTN repeat-like/Quinoprotein amine dehydrogenase"/>
    <property type="match status" value="1"/>
</dbReference>
<dbReference type="OrthoDB" id="192618at2"/>
<organism evidence="5 6">
    <name type="scientific">Saccharothrix espanaensis (strain ATCC 51144 / DSM 44229 / JCM 9112 / NBRC 15066 / NRRL 15764)</name>
    <dbReference type="NCBI Taxonomy" id="1179773"/>
    <lineage>
        <taxon>Bacteria</taxon>
        <taxon>Bacillati</taxon>
        <taxon>Actinomycetota</taxon>
        <taxon>Actinomycetes</taxon>
        <taxon>Pseudonocardiales</taxon>
        <taxon>Pseudonocardiaceae</taxon>
        <taxon>Saccharothrix</taxon>
    </lineage>
</organism>
<keyword evidence="6" id="KW-1185">Reference proteome</keyword>
<dbReference type="SMART" id="SM00320">
    <property type="entry name" value="WD40"/>
    <property type="match status" value="11"/>
</dbReference>
<evidence type="ECO:0000259" key="4">
    <source>
        <dbReference type="SMART" id="SM00530"/>
    </source>
</evidence>
<protein>
    <submittedName>
        <fullName evidence="5">WD repeat-containing protein</fullName>
    </submittedName>
</protein>
<feature type="repeat" description="WD" evidence="3">
    <location>
        <begin position="896"/>
        <end position="937"/>
    </location>
</feature>
<dbReference type="InterPro" id="IPR049052">
    <property type="entry name" value="nSTAND1"/>
</dbReference>
<reference evidence="5 6" key="1">
    <citation type="journal article" date="2012" name="BMC Genomics">
        <title>Complete genome sequence of Saccharothrix espanaensis DSM 44229T and comparison to the other completely sequenced Pseudonocardiaceae.</title>
        <authorList>
            <person name="Strobel T."/>
            <person name="Al-Dilaimi A."/>
            <person name="Blom J."/>
            <person name="Gessner A."/>
            <person name="Kalinowski J."/>
            <person name="Luzhetska M."/>
            <person name="Puhler A."/>
            <person name="Szczepanowski R."/>
            <person name="Bechthold A."/>
            <person name="Ruckert C."/>
        </authorList>
    </citation>
    <scope>NUCLEOTIDE SEQUENCE [LARGE SCALE GENOMIC DNA]</scope>
    <source>
        <strain evidence="6">ATCC 51144 / DSM 44229 / JCM 9112 / NBRC 15066 / NRRL 15764</strain>
    </source>
</reference>
<dbReference type="Pfam" id="PF00400">
    <property type="entry name" value="WD40"/>
    <property type="match status" value="3"/>
</dbReference>
<feature type="domain" description="HTH cro/C1-type" evidence="4">
    <location>
        <begin position="21"/>
        <end position="77"/>
    </location>
</feature>
<dbReference type="STRING" id="1179773.BN6_47670"/>
<dbReference type="PANTHER" id="PTHR19879">
    <property type="entry name" value="TRANSCRIPTION INITIATION FACTOR TFIID"/>
    <property type="match status" value="1"/>
</dbReference>
<evidence type="ECO:0000256" key="3">
    <source>
        <dbReference type="PROSITE-ProRule" id="PRU00221"/>
    </source>
</evidence>
<dbReference type="PROSITE" id="PS50082">
    <property type="entry name" value="WD_REPEATS_2"/>
    <property type="match status" value="6"/>
</dbReference>
<dbReference type="EMBL" id="HE804045">
    <property type="protein sequence ID" value="CCH32042.1"/>
    <property type="molecule type" value="Genomic_DNA"/>
</dbReference>
<dbReference type="PROSITE" id="PS50294">
    <property type="entry name" value="WD_REPEATS_REGION"/>
    <property type="match status" value="2"/>
</dbReference>